<accession>A0A2S4VMM5</accession>
<sequence length="195" mass="22254">MMTNSPQTAYFSFPTYESHFVNEIKAEEPTPVTPTPFHTALEPLIDVSTEAHSIIQHASPREAQIELNFLLARANLLVEIQLKHQSGLRNNIKSSSPQSINLDHLDIPYSALTIHGTQMNSSQLTCWSIGSHRKIIVGLLALIGRLFSYWKTSRILVLEHHRENFIARSKLLSRLFRFIGPKSNIRQNFVHTWTT</sequence>
<evidence type="ECO:0000313" key="2">
    <source>
        <dbReference type="Proteomes" id="UP000239156"/>
    </source>
</evidence>
<protein>
    <submittedName>
        <fullName evidence="1">Uncharacterized protein</fullName>
    </submittedName>
</protein>
<keyword evidence="2" id="KW-1185">Reference proteome</keyword>
<dbReference type="VEuPathDB" id="FungiDB:PSHT_10279"/>
<reference evidence="1" key="1">
    <citation type="submission" date="2017-12" db="EMBL/GenBank/DDBJ databases">
        <title>Gene loss provides genomic basis for host adaptation in cereal stripe rust fungi.</title>
        <authorList>
            <person name="Xia C."/>
        </authorList>
    </citation>
    <scope>NUCLEOTIDE SEQUENCE [LARGE SCALE GENOMIC DNA]</scope>
    <source>
        <strain evidence="1">93-210</strain>
    </source>
</reference>
<comment type="caution">
    <text evidence="1">The sequence shown here is derived from an EMBL/GenBank/DDBJ whole genome shotgun (WGS) entry which is preliminary data.</text>
</comment>
<dbReference type="Proteomes" id="UP000239156">
    <property type="component" value="Unassembled WGS sequence"/>
</dbReference>
<gene>
    <name evidence="1" type="ORF">PSTT_05803</name>
</gene>
<proteinExistence type="predicted"/>
<dbReference type="VEuPathDB" id="FungiDB:PSTT_05803"/>
<name>A0A2S4VMM5_9BASI</name>
<dbReference type="AlphaFoldDB" id="A0A2S4VMM5"/>
<organism evidence="1 2">
    <name type="scientific">Puccinia striiformis</name>
    <dbReference type="NCBI Taxonomy" id="27350"/>
    <lineage>
        <taxon>Eukaryota</taxon>
        <taxon>Fungi</taxon>
        <taxon>Dikarya</taxon>
        <taxon>Basidiomycota</taxon>
        <taxon>Pucciniomycotina</taxon>
        <taxon>Pucciniomycetes</taxon>
        <taxon>Pucciniales</taxon>
        <taxon>Pucciniaceae</taxon>
        <taxon>Puccinia</taxon>
    </lineage>
</organism>
<dbReference type="EMBL" id="PKSL01000043">
    <property type="protein sequence ID" value="POW10804.1"/>
    <property type="molecule type" value="Genomic_DNA"/>
</dbReference>
<evidence type="ECO:0000313" key="1">
    <source>
        <dbReference type="EMBL" id="POW10804.1"/>
    </source>
</evidence>